<protein>
    <recommendedName>
        <fullName evidence="1">Periplasmic binding protein domain-containing protein</fullName>
    </recommendedName>
</protein>
<dbReference type="EMBL" id="BAAAQN010000025">
    <property type="protein sequence ID" value="GAA2037507.1"/>
    <property type="molecule type" value="Genomic_DNA"/>
</dbReference>
<dbReference type="InterPro" id="IPR025997">
    <property type="entry name" value="SBP_2_dom"/>
</dbReference>
<comment type="caution">
    <text evidence="2">The sequence shown here is derived from an EMBL/GenBank/DDBJ whole genome shotgun (WGS) entry which is preliminary data.</text>
</comment>
<proteinExistence type="predicted"/>
<dbReference type="Gene3D" id="3.40.50.2300">
    <property type="match status" value="2"/>
</dbReference>
<feature type="domain" description="Periplasmic binding protein" evidence="1">
    <location>
        <begin position="28"/>
        <end position="264"/>
    </location>
</feature>
<evidence type="ECO:0000259" key="1">
    <source>
        <dbReference type="Pfam" id="PF13407"/>
    </source>
</evidence>
<organism evidence="2 3">
    <name type="scientific">Catenulispora yoronensis</name>
    <dbReference type="NCBI Taxonomy" id="450799"/>
    <lineage>
        <taxon>Bacteria</taxon>
        <taxon>Bacillati</taxon>
        <taxon>Actinomycetota</taxon>
        <taxon>Actinomycetes</taxon>
        <taxon>Catenulisporales</taxon>
        <taxon>Catenulisporaceae</taxon>
        <taxon>Catenulispora</taxon>
    </lineage>
</organism>
<dbReference type="Pfam" id="PF13407">
    <property type="entry name" value="Peripla_BP_4"/>
    <property type="match status" value="1"/>
</dbReference>
<evidence type="ECO:0000313" key="2">
    <source>
        <dbReference type="EMBL" id="GAA2037507.1"/>
    </source>
</evidence>
<keyword evidence="3" id="KW-1185">Reference proteome</keyword>
<sequence>MASLPKAGSTFAFMQCSSPVCSIFAELLAAPTQKLGVKLVNINSGSSSTTAQAAAASILALDPAAVLVAASNPQIYGGYLKQMADAGSVIAGGGTVGGKPYGVQDAVGGEHSDALAGSLMADWVTVNKGPGANVVFFGTPELTFSPVMQDGFAKELSKNCPSCRVGFQQLSVTTFGTTAPSQVISYLQSHPSTDTVVFASMEGATGLAAALRNAHLSPATLGFAPTASNLQDIAQGGLTAGLALDFNVQIWAQVNLAARLIAKQTTPESDLEPDMQFLSKSDLAGVDVSHGWTGYPDVAQRYAALWGLSG</sequence>
<dbReference type="InterPro" id="IPR028082">
    <property type="entry name" value="Peripla_BP_I"/>
</dbReference>
<dbReference type="Proteomes" id="UP001500751">
    <property type="component" value="Unassembled WGS sequence"/>
</dbReference>
<dbReference type="SUPFAM" id="SSF53822">
    <property type="entry name" value="Periplasmic binding protein-like I"/>
    <property type="match status" value="1"/>
</dbReference>
<reference evidence="2 3" key="1">
    <citation type="journal article" date="2019" name="Int. J. Syst. Evol. Microbiol.">
        <title>The Global Catalogue of Microorganisms (GCM) 10K type strain sequencing project: providing services to taxonomists for standard genome sequencing and annotation.</title>
        <authorList>
            <consortium name="The Broad Institute Genomics Platform"/>
            <consortium name="The Broad Institute Genome Sequencing Center for Infectious Disease"/>
            <person name="Wu L."/>
            <person name="Ma J."/>
        </authorList>
    </citation>
    <scope>NUCLEOTIDE SEQUENCE [LARGE SCALE GENOMIC DNA]</scope>
    <source>
        <strain evidence="2 3">JCM 16014</strain>
    </source>
</reference>
<gene>
    <name evidence="2" type="ORF">GCM10009839_43450</name>
</gene>
<evidence type="ECO:0000313" key="3">
    <source>
        <dbReference type="Proteomes" id="UP001500751"/>
    </source>
</evidence>
<accession>A0ABN2UJC4</accession>
<name>A0ABN2UJC4_9ACTN</name>